<dbReference type="Gene3D" id="3.40.50.150">
    <property type="entry name" value="Vaccinia Virus protein VP39"/>
    <property type="match status" value="1"/>
</dbReference>
<protein>
    <recommendedName>
        <fullName evidence="3">Methyltransferase-like protein 22</fullName>
    </recommendedName>
</protein>
<dbReference type="InterPro" id="IPR019410">
    <property type="entry name" value="Methyltransf_16"/>
</dbReference>
<dbReference type="SUPFAM" id="SSF53335">
    <property type="entry name" value="S-adenosyl-L-methionine-dependent methyltransferases"/>
    <property type="match status" value="1"/>
</dbReference>
<dbReference type="PANTHER" id="PTHR23108:SF0">
    <property type="entry name" value="METHYLTRANSFERASE-LIKE PROTEIN 22"/>
    <property type="match status" value="1"/>
</dbReference>
<evidence type="ECO:0008006" key="3">
    <source>
        <dbReference type="Google" id="ProtNLM"/>
    </source>
</evidence>
<name>A0AAW1HMV9_SAPOF</name>
<evidence type="ECO:0000313" key="2">
    <source>
        <dbReference type="Proteomes" id="UP001443914"/>
    </source>
</evidence>
<keyword evidence="2" id="KW-1185">Reference proteome</keyword>
<dbReference type="EMBL" id="JBDFQZ010000011">
    <property type="protein sequence ID" value="KAK9677119.1"/>
    <property type="molecule type" value="Genomic_DNA"/>
</dbReference>
<reference evidence="1 2" key="1">
    <citation type="submission" date="2024-03" db="EMBL/GenBank/DDBJ databases">
        <title>WGS assembly of Saponaria officinalis var. Norfolk2.</title>
        <authorList>
            <person name="Jenkins J."/>
            <person name="Shu S."/>
            <person name="Grimwood J."/>
            <person name="Barry K."/>
            <person name="Goodstein D."/>
            <person name="Schmutz J."/>
            <person name="Leebens-Mack J."/>
            <person name="Osbourn A."/>
        </authorList>
    </citation>
    <scope>NUCLEOTIDE SEQUENCE [LARGE SCALE GENOMIC DNA]</scope>
    <source>
        <strain evidence="2">cv. Norfolk2</strain>
        <strain evidence="1">JIC</strain>
        <tissue evidence="1">Leaf</tissue>
    </source>
</reference>
<evidence type="ECO:0000313" key="1">
    <source>
        <dbReference type="EMBL" id="KAK9677119.1"/>
    </source>
</evidence>
<organism evidence="1 2">
    <name type="scientific">Saponaria officinalis</name>
    <name type="common">Common soapwort</name>
    <name type="synonym">Lychnis saponaria</name>
    <dbReference type="NCBI Taxonomy" id="3572"/>
    <lineage>
        <taxon>Eukaryota</taxon>
        <taxon>Viridiplantae</taxon>
        <taxon>Streptophyta</taxon>
        <taxon>Embryophyta</taxon>
        <taxon>Tracheophyta</taxon>
        <taxon>Spermatophyta</taxon>
        <taxon>Magnoliopsida</taxon>
        <taxon>eudicotyledons</taxon>
        <taxon>Gunneridae</taxon>
        <taxon>Pentapetalae</taxon>
        <taxon>Caryophyllales</taxon>
        <taxon>Caryophyllaceae</taxon>
        <taxon>Caryophylleae</taxon>
        <taxon>Saponaria</taxon>
    </lineage>
</organism>
<gene>
    <name evidence="1" type="ORF">RND81_11G122700</name>
</gene>
<dbReference type="AlphaFoldDB" id="A0AAW1HMV9"/>
<dbReference type="Proteomes" id="UP001443914">
    <property type="component" value="Unassembled WGS sequence"/>
</dbReference>
<sequence length="324" mass="36744">MGKNIRKKGMQDEREEVMSEVHLGCPPNFSGPFVSHFTFSFPFSEGGLMKNVFDEYIEDEPSSPQRTVEFDEDGDLILPRRLKQPDYSVCVSIQHNITSTIPSVGLQVWRAELILADYVLHKMFCSSIFDGAVTLELGAGTGLVSILIARVAEAVYITDHGVEILDNCATNVQANSGMFRSESSVKVRELDWLNPWPPLNFEALTRYSWTPSEVEEVSRASVLLAADVIYSDELTDAFFGILKKLMRQDSEKVLYLALEKRYNFTVDDLDVVANGYSHFLNYLTDENGFTGKCIDLSDVPQYVREYERGNDVELWMIKYVAEKH</sequence>
<dbReference type="GO" id="GO:0008276">
    <property type="term" value="F:protein methyltransferase activity"/>
    <property type="evidence" value="ECO:0007669"/>
    <property type="project" value="InterPro"/>
</dbReference>
<dbReference type="Pfam" id="PF10294">
    <property type="entry name" value="Methyltransf_16"/>
    <property type="match status" value="1"/>
</dbReference>
<accession>A0AAW1HMV9</accession>
<comment type="caution">
    <text evidence="1">The sequence shown here is derived from an EMBL/GenBank/DDBJ whole genome shotgun (WGS) entry which is preliminary data.</text>
</comment>
<dbReference type="InterPro" id="IPR029063">
    <property type="entry name" value="SAM-dependent_MTases_sf"/>
</dbReference>
<dbReference type="EMBL" id="JBDFQZ010000011">
    <property type="protein sequence ID" value="KAK9677120.1"/>
    <property type="molecule type" value="Genomic_DNA"/>
</dbReference>
<dbReference type="InterPro" id="IPR038899">
    <property type="entry name" value="METTL22"/>
</dbReference>
<dbReference type="GO" id="GO:0005634">
    <property type="term" value="C:nucleus"/>
    <property type="evidence" value="ECO:0007669"/>
    <property type="project" value="TreeGrafter"/>
</dbReference>
<proteinExistence type="predicted"/>
<dbReference type="PANTHER" id="PTHR23108">
    <property type="entry name" value="METHYLTRANSFERASE-RELATED"/>
    <property type="match status" value="1"/>
</dbReference>